<protein>
    <recommendedName>
        <fullName evidence="2">DUF6699 domain-containing protein</fullName>
    </recommendedName>
</protein>
<sequence>MGHRVRFANPSADQVYLYSPTSSTSSRSPGPATPPSPHSSLPQSSVSSPLEVILVKGFHDALRLNSKDTLKIDLSVDPRTNPSLISSDYFSSIQGEDATIPPTGYVELWSRWLPWVIEITPKTGPHVTVYDMLCGLYDALHARMTEEEYHASTDLSRFPGIRDDVDSAFKKRCDKIMEHNVGLAEKERNNGRRRLDLLRGNNIFYGLSVDPNTEVVKFSVKDT</sequence>
<keyword evidence="4" id="KW-1185">Reference proteome</keyword>
<evidence type="ECO:0000313" key="4">
    <source>
        <dbReference type="Proteomes" id="UP000559256"/>
    </source>
</evidence>
<feature type="region of interest" description="Disordered" evidence="1">
    <location>
        <begin position="1"/>
        <end position="45"/>
    </location>
</feature>
<comment type="caution">
    <text evidence="3">The sequence shown here is derived from an EMBL/GenBank/DDBJ whole genome shotgun (WGS) entry which is preliminary data.</text>
</comment>
<dbReference type="EMBL" id="JAACJM010000126">
    <property type="protein sequence ID" value="KAF5344345.1"/>
    <property type="molecule type" value="Genomic_DNA"/>
</dbReference>
<dbReference type="AlphaFoldDB" id="A0A8H5CMA2"/>
<reference evidence="3 4" key="1">
    <citation type="journal article" date="2020" name="ISME J.">
        <title>Uncovering the hidden diversity of litter-decomposition mechanisms in mushroom-forming fungi.</title>
        <authorList>
            <person name="Floudas D."/>
            <person name="Bentzer J."/>
            <person name="Ahren D."/>
            <person name="Johansson T."/>
            <person name="Persson P."/>
            <person name="Tunlid A."/>
        </authorList>
    </citation>
    <scope>NUCLEOTIDE SEQUENCE [LARGE SCALE GENOMIC DNA]</scope>
    <source>
        <strain evidence="3 4">CBS 291.85</strain>
    </source>
</reference>
<feature type="domain" description="DUF6699" evidence="2">
    <location>
        <begin position="72"/>
        <end position="210"/>
    </location>
</feature>
<dbReference type="OrthoDB" id="3144234at2759"/>
<name>A0A8H5CMA2_9AGAR</name>
<feature type="compositionally biased region" description="Low complexity" evidence="1">
    <location>
        <begin position="19"/>
        <end position="30"/>
    </location>
</feature>
<evidence type="ECO:0000259" key="2">
    <source>
        <dbReference type="Pfam" id="PF20415"/>
    </source>
</evidence>
<organism evidence="3 4">
    <name type="scientific">Tetrapyrgos nigripes</name>
    <dbReference type="NCBI Taxonomy" id="182062"/>
    <lineage>
        <taxon>Eukaryota</taxon>
        <taxon>Fungi</taxon>
        <taxon>Dikarya</taxon>
        <taxon>Basidiomycota</taxon>
        <taxon>Agaricomycotina</taxon>
        <taxon>Agaricomycetes</taxon>
        <taxon>Agaricomycetidae</taxon>
        <taxon>Agaricales</taxon>
        <taxon>Marasmiineae</taxon>
        <taxon>Marasmiaceae</taxon>
        <taxon>Tetrapyrgos</taxon>
    </lineage>
</organism>
<proteinExistence type="predicted"/>
<accession>A0A8H5CMA2</accession>
<dbReference type="Pfam" id="PF20415">
    <property type="entry name" value="DUF6699"/>
    <property type="match status" value="1"/>
</dbReference>
<dbReference type="Proteomes" id="UP000559256">
    <property type="component" value="Unassembled WGS sequence"/>
</dbReference>
<dbReference type="InterPro" id="IPR046522">
    <property type="entry name" value="DUF6699"/>
</dbReference>
<evidence type="ECO:0000313" key="3">
    <source>
        <dbReference type="EMBL" id="KAF5344345.1"/>
    </source>
</evidence>
<evidence type="ECO:0000256" key="1">
    <source>
        <dbReference type="SAM" id="MobiDB-lite"/>
    </source>
</evidence>
<gene>
    <name evidence="3" type="ORF">D9758_013260</name>
</gene>